<name>J9BQ34_9ZZZZ</name>
<feature type="region of interest" description="Disordered" evidence="1">
    <location>
        <begin position="1"/>
        <end position="45"/>
    </location>
</feature>
<dbReference type="AlphaFoldDB" id="J9BQ34"/>
<dbReference type="EMBL" id="AMCI01009334">
    <property type="protein sequence ID" value="EJW89685.1"/>
    <property type="molecule type" value="Genomic_DNA"/>
</dbReference>
<evidence type="ECO:0000256" key="1">
    <source>
        <dbReference type="SAM" id="MobiDB-lite"/>
    </source>
</evidence>
<sequence>HGATGRNRGKHPKILPPTEPSGETVEPAPSDPSTEPTGDAEFDPGMPFMLLDLDGLAYSMQMDKAQIPIEYSSFNA</sequence>
<feature type="non-terminal residue" evidence="2">
    <location>
        <position position="1"/>
    </location>
</feature>
<proteinExistence type="predicted"/>
<protein>
    <submittedName>
        <fullName evidence="2">Uncharacterized protein</fullName>
    </submittedName>
</protein>
<reference evidence="2" key="1">
    <citation type="journal article" date="2012" name="PLoS ONE">
        <title>Gene sets for utilization of primary and secondary nutrition supplies in the distal gut of endangered iberian lynx.</title>
        <authorList>
            <person name="Alcaide M."/>
            <person name="Messina E."/>
            <person name="Richter M."/>
            <person name="Bargiela R."/>
            <person name="Peplies J."/>
            <person name="Huws S.A."/>
            <person name="Newbold C.J."/>
            <person name="Golyshin P.N."/>
            <person name="Simon M.A."/>
            <person name="Lopez G."/>
            <person name="Yakimov M.M."/>
            <person name="Ferrer M."/>
        </authorList>
    </citation>
    <scope>NUCLEOTIDE SEQUENCE</scope>
</reference>
<evidence type="ECO:0000313" key="2">
    <source>
        <dbReference type="EMBL" id="EJW89685.1"/>
    </source>
</evidence>
<accession>J9BQ34</accession>
<comment type="caution">
    <text evidence="2">The sequence shown here is derived from an EMBL/GenBank/DDBJ whole genome shotgun (WGS) entry which is preliminary data.</text>
</comment>
<organism evidence="2">
    <name type="scientific">gut metagenome</name>
    <dbReference type="NCBI Taxonomy" id="749906"/>
    <lineage>
        <taxon>unclassified sequences</taxon>
        <taxon>metagenomes</taxon>
        <taxon>organismal metagenomes</taxon>
    </lineage>
</organism>
<gene>
    <name evidence="2" type="ORF">EVA_22208</name>
</gene>